<organism evidence="1 2">
    <name type="scientific">Salinivirga cyanobacteriivorans</name>
    <dbReference type="NCBI Taxonomy" id="1307839"/>
    <lineage>
        <taxon>Bacteria</taxon>
        <taxon>Pseudomonadati</taxon>
        <taxon>Bacteroidota</taxon>
        <taxon>Bacteroidia</taxon>
        <taxon>Bacteroidales</taxon>
        <taxon>Salinivirgaceae</taxon>
        <taxon>Salinivirga</taxon>
    </lineage>
</organism>
<dbReference type="InterPro" id="IPR008969">
    <property type="entry name" value="CarboxyPept-like_regulatory"/>
</dbReference>
<sequence>MKYFIFPLIALLILSSCKTEKPAPDLSRTNFIYLNNNEFKHRDSTFFPLMLNYPICIRKIGDEYVVSPYHDYEKARHFEGSTKDSALLQVEGHMKLIKEMGFNTVRLAADNMLWEIDDTKKYNIIAFKEDISLEKRRLKNNYDIYFDRIHEITDIAKKLDLRIMYLLTTPIDEEVKNFTKALLKEFSNRPTIFAYDFFNEPLYFDNEELKGSKRKRQKEDAYNIVVEWKEMMDEYAPNQLFTIGFSEPNEVLEWDASILPVDFVAFHTYHPLRVPNEIYWYANYIGKPWMLGETSLPADNDSISFQEQTKFMKETYQRTIDCGGIGFGWWAFQDVNWGAFGHDHTSLLTRKGITWTKDKQHKIIGSLKPAAKIVKTLKNYKPSKDCPCWTNYYNMLGYHNMMIKGKIINGETDKPIEGAVVRGWSKNWKIATQTFTRKDGQFTFYSNTPFVHFEISAPGMTKIKFNQKINYKPKNENVPPMDSLKNQNLEYKNISYKPFLKSDSTGKIFGFKKQAFNQYYYVGEMEAKKLYPLDFVD</sequence>
<keyword evidence="2" id="KW-1185">Reference proteome</keyword>
<dbReference type="KEGG" id="blq:L21SP5_00937"/>
<dbReference type="SUPFAM" id="SSF51445">
    <property type="entry name" value="(Trans)glycosidases"/>
    <property type="match status" value="1"/>
</dbReference>
<evidence type="ECO:0000313" key="2">
    <source>
        <dbReference type="Proteomes" id="UP000064893"/>
    </source>
</evidence>
<accession>A0A0S2HXT5</accession>
<dbReference type="PROSITE" id="PS51257">
    <property type="entry name" value="PROKAR_LIPOPROTEIN"/>
    <property type="match status" value="1"/>
</dbReference>
<protein>
    <submittedName>
        <fullName evidence="1">Endo-beta-mannanase</fullName>
    </submittedName>
</protein>
<dbReference type="STRING" id="1307839.L21SP5_00937"/>
<dbReference type="Proteomes" id="UP000064893">
    <property type="component" value="Chromosome"/>
</dbReference>
<evidence type="ECO:0000313" key="1">
    <source>
        <dbReference type="EMBL" id="ALO14604.1"/>
    </source>
</evidence>
<reference evidence="1 2" key="1">
    <citation type="submission" date="2015-11" db="EMBL/GenBank/DDBJ databases">
        <title>Description and complete genome sequence of a novel strain predominating in hypersaline microbial mats and representing a new family of the Bacteriodetes phylum.</title>
        <authorList>
            <person name="Spring S."/>
            <person name="Bunk B."/>
            <person name="Sproer C."/>
            <person name="Klenk H.-P."/>
        </authorList>
    </citation>
    <scope>NUCLEOTIDE SEQUENCE [LARGE SCALE GENOMIC DNA]</scope>
    <source>
        <strain evidence="1 2">L21-Spi-D4</strain>
    </source>
</reference>
<dbReference type="OrthoDB" id="9774262at2"/>
<name>A0A0S2HXT5_9BACT</name>
<dbReference type="AlphaFoldDB" id="A0A0S2HXT5"/>
<dbReference type="Gene3D" id="3.20.20.80">
    <property type="entry name" value="Glycosidases"/>
    <property type="match status" value="1"/>
</dbReference>
<proteinExistence type="predicted"/>
<dbReference type="SUPFAM" id="SSF49464">
    <property type="entry name" value="Carboxypeptidase regulatory domain-like"/>
    <property type="match status" value="1"/>
</dbReference>
<dbReference type="EMBL" id="CP013118">
    <property type="protein sequence ID" value="ALO14604.1"/>
    <property type="molecule type" value="Genomic_DNA"/>
</dbReference>
<dbReference type="RefSeq" id="WP_057952137.1">
    <property type="nucleotide sequence ID" value="NZ_CP013118.1"/>
</dbReference>
<dbReference type="InterPro" id="IPR017853">
    <property type="entry name" value="GH"/>
</dbReference>
<gene>
    <name evidence="1" type="ORF">L21SP5_00937</name>
</gene>